<dbReference type="PRINTS" id="PR00420">
    <property type="entry name" value="RNGMNOXGNASE"/>
</dbReference>
<dbReference type="PANTHER" id="PTHR13789">
    <property type="entry name" value="MONOOXYGENASE"/>
    <property type="match status" value="1"/>
</dbReference>
<dbReference type="PANTHER" id="PTHR13789:SF306">
    <property type="entry name" value="HYDROXYLASE, PUTATIVE-RELATED"/>
    <property type="match status" value="1"/>
</dbReference>
<evidence type="ECO:0000256" key="5">
    <source>
        <dbReference type="ARBA" id="ARBA00023033"/>
    </source>
</evidence>
<dbReference type="FunFam" id="3.50.50.60:FF:000115">
    <property type="entry name" value="Salicylate hydroxylase, putative"/>
    <property type="match status" value="1"/>
</dbReference>
<evidence type="ECO:0000313" key="8">
    <source>
        <dbReference type="EMBL" id="KAF2084433.1"/>
    </source>
</evidence>
<dbReference type="GO" id="GO:0071949">
    <property type="term" value="F:FAD binding"/>
    <property type="evidence" value="ECO:0007669"/>
    <property type="project" value="InterPro"/>
</dbReference>
<comment type="similarity">
    <text evidence="1">Belongs to the paxM FAD-dependent monooxygenase family.</text>
</comment>
<accession>A0A9P4LWX8</accession>
<feature type="domain" description="FAD-binding" evidence="7">
    <location>
        <begin position="37"/>
        <end position="391"/>
    </location>
</feature>
<evidence type="ECO:0000256" key="2">
    <source>
        <dbReference type="ARBA" id="ARBA00022630"/>
    </source>
</evidence>
<feature type="compositionally biased region" description="Polar residues" evidence="6">
    <location>
        <begin position="1"/>
        <end position="13"/>
    </location>
</feature>
<dbReference type="Gene3D" id="3.50.50.60">
    <property type="entry name" value="FAD/NAD(P)-binding domain"/>
    <property type="match status" value="1"/>
</dbReference>
<name>A0A9P4LWX8_9PEZI</name>
<keyword evidence="3" id="KW-0274">FAD</keyword>
<feature type="region of interest" description="Disordered" evidence="6">
    <location>
        <begin position="1"/>
        <end position="32"/>
    </location>
</feature>
<keyword evidence="2" id="KW-0285">Flavoprotein</keyword>
<dbReference type="InterPro" id="IPR036188">
    <property type="entry name" value="FAD/NAD-bd_sf"/>
</dbReference>
<evidence type="ECO:0000256" key="1">
    <source>
        <dbReference type="ARBA" id="ARBA00007992"/>
    </source>
</evidence>
<dbReference type="InterPro" id="IPR050493">
    <property type="entry name" value="FAD-dep_Monooxygenase_BioMet"/>
</dbReference>
<dbReference type="GO" id="GO:0004497">
    <property type="term" value="F:monooxygenase activity"/>
    <property type="evidence" value="ECO:0007669"/>
    <property type="project" value="UniProtKB-KW"/>
</dbReference>
<evidence type="ECO:0000259" key="7">
    <source>
        <dbReference type="Pfam" id="PF01494"/>
    </source>
</evidence>
<reference evidence="8" key="1">
    <citation type="journal article" date="2020" name="Stud. Mycol.">
        <title>101 Dothideomycetes genomes: a test case for predicting lifestyles and emergence of pathogens.</title>
        <authorList>
            <person name="Haridas S."/>
            <person name="Albert R."/>
            <person name="Binder M."/>
            <person name="Bloem J."/>
            <person name="Labutti K."/>
            <person name="Salamov A."/>
            <person name="Andreopoulos B."/>
            <person name="Baker S."/>
            <person name="Barry K."/>
            <person name="Bills G."/>
            <person name="Bluhm B."/>
            <person name="Cannon C."/>
            <person name="Castanera R."/>
            <person name="Culley D."/>
            <person name="Daum C."/>
            <person name="Ezra D."/>
            <person name="Gonzalez J."/>
            <person name="Henrissat B."/>
            <person name="Kuo A."/>
            <person name="Liang C."/>
            <person name="Lipzen A."/>
            <person name="Lutzoni F."/>
            <person name="Magnuson J."/>
            <person name="Mondo S."/>
            <person name="Nolan M."/>
            <person name="Ohm R."/>
            <person name="Pangilinan J."/>
            <person name="Park H.-J."/>
            <person name="Ramirez L."/>
            <person name="Alfaro M."/>
            <person name="Sun H."/>
            <person name="Tritt A."/>
            <person name="Yoshinaga Y."/>
            <person name="Zwiers L.-H."/>
            <person name="Turgeon B."/>
            <person name="Goodwin S."/>
            <person name="Spatafora J."/>
            <person name="Crous P."/>
            <person name="Grigoriev I."/>
        </authorList>
    </citation>
    <scope>NUCLEOTIDE SEQUENCE</scope>
    <source>
        <strain evidence="8">CBS 121410</strain>
    </source>
</reference>
<keyword evidence="5" id="KW-0503">Monooxygenase</keyword>
<feature type="compositionally biased region" description="Low complexity" evidence="6">
    <location>
        <begin position="17"/>
        <end position="27"/>
    </location>
</feature>
<evidence type="ECO:0000256" key="3">
    <source>
        <dbReference type="ARBA" id="ARBA00022827"/>
    </source>
</evidence>
<dbReference type="AlphaFoldDB" id="A0A9P4LWX8"/>
<protein>
    <submittedName>
        <fullName evidence="8">FAD/NAD(P)-binding domain-containing protein</fullName>
    </submittedName>
</protein>
<proteinExistence type="inferred from homology"/>
<evidence type="ECO:0000256" key="4">
    <source>
        <dbReference type="ARBA" id="ARBA00023002"/>
    </source>
</evidence>
<dbReference type="InterPro" id="IPR002938">
    <property type="entry name" value="FAD-bd"/>
</dbReference>
<dbReference type="SUPFAM" id="SSF54373">
    <property type="entry name" value="FAD-linked reductases, C-terminal domain"/>
    <property type="match status" value="1"/>
</dbReference>
<comment type="caution">
    <text evidence="8">The sequence shown here is derived from an EMBL/GenBank/DDBJ whole genome shotgun (WGS) entry which is preliminary data.</text>
</comment>
<evidence type="ECO:0000256" key="6">
    <source>
        <dbReference type="SAM" id="MobiDB-lite"/>
    </source>
</evidence>
<dbReference type="EMBL" id="ML978741">
    <property type="protein sequence ID" value="KAF2084433.1"/>
    <property type="molecule type" value="Genomic_DNA"/>
</dbReference>
<sequence length="457" mass="49938">MHRNQQNDTSSKAPTLPEGAGEGSPSGEPAPPARCRLTVVIVGAGIGGLATAIALARRGHTVKVFEQAAELAEVGAGVQVPPNSTRLLRRWGLGPRLHALATEPAAITFRRWEDGIVIGYTRLQPDYRETFDAPYYVVHRAHYQKCLFERAREVGVEVRFGTRVERFVEAGKGAGVVLEGVGEVWGDLVVGADGLHSKCRKAILGPKDRQPQLMGFAAYRATVDTQKMRADPDTAWLLDTPGQNCWVGHMRHCMTYTIASGATFNMVLSHPSTTAPSTWVQSTALADARAQFAGWDPVLVKIIGMINSTMKWPLMSGSPLETWVSEGGRMCVLGDAAHAMLPYMSQGAAQAVEDGASLATLLSLVGDVEEIPRALEVWEGLRRPRATQMQEASVVNGKLWHFGDGEEQRMRDGLMRAEVEGGRYLESPNQFSDPVTQVWCYGYDAEEEAGRAWRELK</sequence>
<evidence type="ECO:0000313" key="9">
    <source>
        <dbReference type="Proteomes" id="UP000799776"/>
    </source>
</evidence>
<organism evidence="8 9">
    <name type="scientific">Saccharata proteae CBS 121410</name>
    <dbReference type="NCBI Taxonomy" id="1314787"/>
    <lineage>
        <taxon>Eukaryota</taxon>
        <taxon>Fungi</taxon>
        <taxon>Dikarya</taxon>
        <taxon>Ascomycota</taxon>
        <taxon>Pezizomycotina</taxon>
        <taxon>Dothideomycetes</taxon>
        <taxon>Dothideomycetes incertae sedis</taxon>
        <taxon>Botryosphaeriales</taxon>
        <taxon>Saccharataceae</taxon>
        <taxon>Saccharata</taxon>
    </lineage>
</organism>
<dbReference type="Pfam" id="PF01494">
    <property type="entry name" value="FAD_binding_3"/>
    <property type="match status" value="1"/>
</dbReference>
<dbReference type="Proteomes" id="UP000799776">
    <property type="component" value="Unassembled WGS sequence"/>
</dbReference>
<keyword evidence="4" id="KW-0560">Oxidoreductase</keyword>
<gene>
    <name evidence="8" type="ORF">K490DRAFT_49228</name>
</gene>
<dbReference type="SUPFAM" id="SSF51905">
    <property type="entry name" value="FAD/NAD(P)-binding domain"/>
    <property type="match status" value="1"/>
</dbReference>
<keyword evidence="9" id="KW-1185">Reference proteome</keyword>
<dbReference type="OrthoDB" id="16820at2759"/>